<dbReference type="AlphaFoldDB" id="A0A4R3TKV6"/>
<dbReference type="EMBL" id="SMBP01000005">
    <property type="protein sequence ID" value="TCU62290.1"/>
    <property type="molecule type" value="Genomic_DNA"/>
</dbReference>
<evidence type="ECO:0000313" key="2">
    <source>
        <dbReference type="EMBL" id="TCU62290.1"/>
    </source>
</evidence>
<dbReference type="RefSeq" id="WP_008689271.1">
    <property type="nucleotide sequence ID" value="NZ_AP024510.1"/>
</dbReference>
<proteinExistence type="predicted"/>
<gene>
    <name evidence="2" type="ORF">EDD61_10598</name>
</gene>
<feature type="transmembrane region" description="Helical" evidence="1">
    <location>
        <begin position="92"/>
        <end position="115"/>
    </location>
</feature>
<keyword evidence="1" id="KW-0472">Membrane</keyword>
<evidence type="ECO:0000313" key="3">
    <source>
        <dbReference type="Proteomes" id="UP000295773"/>
    </source>
</evidence>
<keyword evidence="1" id="KW-0812">Transmembrane</keyword>
<dbReference type="Proteomes" id="UP000295773">
    <property type="component" value="Unassembled WGS sequence"/>
</dbReference>
<keyword evidence="1" id="KW-1133">Transmembrane helix</keyword>
<organism evidence="2 3">
    <name type="scientific">Longicatena caecimuris</name>
    <dbReference type="NCBI Taxonomy" id="1796635"/>
    <lineage>
        <taxon>Bacteria</taxon>
        <taxon>Bacillati</taxon>
        <taxon>Bacillota</taxon>
        <taxon>Erysipelotrichia</taxon>
        <taxon>Erysipelotrichales</taxon>
        <taxon>Erysipelotrichaceae</taxon>
        <taxon>Longicatena</taxon>
    </lineage>
</organism>
<keyword evidence="3" id="KW-1185">Reference proteome</keyword>
<evidence type="ECO:0000256" key="1">
    <source>
        <dbReference type="SAM" id="Phobius"/>
    </source>
</evidence>
<feature type="transmembrane region" description="Helical" evidence="1">
    <location>
        <begin position="30"/>
        <end position="51"/>
    </location>
</feature>
<dbReference type="GeneID" id="73795110"/>
<reference evidence="2 3" key="1">
    <citation type="submission" date="2019-03" db="EMBL/GenBank/DDBJ databases">
        <title>Genomic Encyclopedia of Type Strains, Phase IV (KMG-IV): sequencing the most valuable type-strain genomes for metagenomic binning, comparative biology and taxonomic classification.</title>
        <authorList>
            <person name="Goeker M."/>
        </authorList>
    </citation>
    <scope>NUCLEOTIDE SEQUENCE [LARGE SCALE GENOMIC DNA]</scope>
    <source>
        <strain evidence="2 3">DSM 29481</strain>
    </source>
</reference>
<feature type="transmembrane region" description="Helical" evidence="1">
    <location>
        <begin position="63"/>
        <end position="86"/>
    </location>
</feature>
<name>A0A4R3TKV6_9FIRM</name>
<comment type="caution">
    <text evidence="2">The sequence shown here is derived from an EMBL/GenBank/DDBJ whole genome shotgun (WGS) entry which is preliminary data.</text>
</comment>
<feature type="transmembrane region" description="Helical" evidence="1">
    <location>
        <begin position="7"/>
        <end position="24"/>
    </location>
</feature>
<sequence length="116" mass="13308">MEDVKRLGFPLLIIVLSAFLSRLLETYLHGSFVHTLMVILIVSALFLFGVSLNKSRKKRSNAVFKKVVAILVVILMLFMQLGYFTLPIMQNVFTLIGIDAFYMNMLYIFCGYLFVD</sequence>
<protein>
    <submittedName>
        <fullName evidence="2">Uncharacterized protein</fullName>
    </submittedName>
</protein>
<accession>A0A4R3TKV6</accession>